<gene>
    <name evidence="1" type="ORF">EDD59_12035</name>
</gene>
<evidence type="ECO:0008006" key="3">
    <source>
        <dbReference type="Google" id="ProtNLM"/>
    </source>
</evidence>
<accession>A0A4R3K382</accession>
<dbReference type="RefSeq" id="WP_132382564.1">
    <property type="nucleotide sequence ID" value="NZ_SLZZ01000020.1"/>
</dbReference>
<protein>
    <recommendedName>
        <fullName evidence="3">VCBS repeat protein</fullName>
    </recommendedName>
</protein>
<dbReference type="AlphaFoldDB" id="A0A4R3K382"/>
<dbReference type="OrthoDB" id="95664at2"/>
<proteinExistence type="predicted"/>
<sequence length="355" mass="39618">MKISKRALMKMDSCYAVNVIRRNDKWLCLAAPDDHGAAKAITMDDNMETCTSNTTDAEEIIWKEPSGTMAFIPLENAGEFIAIQNFFPTFDSKHTVLVKGQYINEVGWVIRPFLHVPYIHRVDVLHKDGINYLIICTLCSGKKSIDDWANPGKVLVGILPDDVNEEIELKCILEQQVKNHGYFKLKNEGYVLVASEDGVFEIKPPASPAGEWKVNRLLQLAAGDIAACDIDRDGFMEYFVITPFHGANYSIYKKIENKMELIWQYNTNVKFGHVAWAGKILGNPAFICGCREAGAALLCVTYDEKCEDKFKVTYIDGGQGPANICVLNEDGKDIVIATNTISGEVVAYEITDDNQ</sequence>
<name>A0A4R3K382_9FIRM</name>
<reference evidence="1 2" key="1">
    <citation type="submission" date="2019-03" db="EMBL/GenBank/DDBJ databases">
        <title>Genomic Encyclopedia of Type Strains, Phase IV (KMG-IV): sequencing the most valuable type-strain genomes for metagenomic binning, comparative biology and taxonomic classification.</title>
        <authorList>
            <person name="Goeker M."/>
        </authorList>
    </citation>
    <scope>NUCLEOTIDE SEQUENCE [LARGE SCALE GENOMIC DNA]</scope>
    <source>
        <strain evidence="1 2">DSM 29489</strain>
    </source>
</reference>
<keyword evidence="2" id="KW-1185">Reference proteome</keyword>
<dbReference type="EMBL" id="SLZZ01000020">
    <property type="protein sequence ID" value="TCS77113.1"/>
    <property type="molecule type" value="Genomic_DNA"/>
</dbReference>
<organism evidence="1 2">
    <name type="scientific">Muricomes intestini</name>
    <dbReference type="NCBI Taxonomy" id="1796634"/>
    <lineage>
        <taxon>Bacteria</taxon>
        <taxon>Bacillati</taxon>
        <taxon>Bacillota</taxon>
        <taxon>Clostridia</taxon>
        <taxon>Lachnospirales</taxon>
        <taxon>Lachnospiraceae</taxon>
        <taxon>Muricomes</taxon>
    </lineage>
</organism>
<dbReference type="Proteomes" id="UP000295726">
    <property type="component" value="Unassembled WGS sequence"/>
</dbReference>
<evidence type="ECO:0000313" key="1">
    <source>
        <dbReference type="EMBL" id="TCS77113.1"/>
    </source>
</evidence>
<comment type="caution">
    <text evidence="1">The sequence shown here is derived from an EMBL/GenBank/DDBJ whole genome shotgun (WGS) entry which is preliminary data.</text>
</comment>
<evidence type="ECO:0000313" key="2">
    <source>
        <dbReference type="Proteomes" id="UP000295726"/>
    </source>
</evidence>